<name>A0A8K1LQ09_9PASS</name>
<reference evidence="2" key="1">
    <citation type="submission" date="2019-04" db="EMBL/GenBank/DDBJ databases">
        <title>Genome assembly of Zosterops borbonicus 15179.</title>
        <authorList>
            <person name="Leroy T."/>
            <person name="Anselmetti Y."/>
            <person name="Tilak M.-K."/>
            <person name="Nabholz B."/>
        </authorList>
    </citation>
    <scope>NUCLEOTIDE SEQUENCE</scope>
    <source>
        <strain evidence="2">HGM_15179</strain>
        <tissue evidence="2">Muscle</tissue>
    </source>
</reference>
<dbReference type="AlphaFoldDB" id="A0A8K1LQ09"/>
<evidence type="ECO:0000313" key="3">
    <source>
        <dbReference type="Proteomes" id="UP000796761"/>
    </source>
</evidence>
<accession>A0A8K1LQ09</accession>
<feature type="region of interest" description="Disordered" evidence="1">
    <location>
        <begin position="59"/>
        <end position="91"/>
    </location>
</feature>
<gene>
    <name evidence="2" type="ORF">HGM15179_005390</name>
</gene>
<keyword evidence="3" id="KW-1185">Reference proteome</keyword>
<protein>
    <submittedName>
        <fullName evidence="2">Uncharacterized protein</fullName>
    </submittedName>
</protein>
<proteinExistence type="predicted"/>
<comment type="caution">
    <text evidence="2">The sequence shown here is derived from an EMBL/GenBank/DDBJ whole genome shotgun (WGS) entry which is preliminary data.</text>
</comment>
<dbReference type="Proteomes" id="UP000796761">
    <property type="component" value="Unassembled WGS sequence"/>
</dbReference>
<evidence type="ECO:0000313" key="2">
    <source>
        <dbReference type="EMBL" id="TRZ21721.1"/>
    </source>
</evidence>
<sequence>MPAHISQQKPCRAVTIQQRGRGTNGILNTNEILKIYARCAGEGNSTTATAAGGARTCERNSSADTKISEEGGGGGAPGVEAETPCTPGADHAEEKSNRAALVGISEENIMKGIVIPDQIRVIDTQVVILTPAQKFGDVQLITGLGASQQCGISLVYYCIYQLVSIFEAPRNHGNDCHREAHEEINHSASIVGLESCAVGFVCSSLAIISDAVDSLPGLQLLLLLSGLTWILSAFSTQMPQVSQDILGTYLMPLSPSHSRHRYEGKAGRDF</sequence>
<evidence type="ECO:0000256" key="1">
    <source>
        <dbReference type="SAM" id="MobiDB-lite"/>
    </source>
</evidence>
<dbReference type="EMBL" id="SWJQ01000115">
    <property type="protein sequence ID" value="TRZ21721.1"/>
    <property type="molecule type" value="Genomic_DNA"/>
</dbReference>
<organism evidence="2 3">
    <name type="scientific">Zosterops borbonicus</name>
    <dbReference type="NCBI Taxonomy" id="364589"/>
    <lineage>
        <taxon>Eukaryota</taxon>
        <taxon>Metazoa</taxon>
        <taxon>Chordata</taxon>
        <taxon>Craniata</taxon>
        <taxon>Vertebrata</taxon>
        <taxon>Euteleostomi</taxon>
        <taxon>Archelosauria</taxon>
        <taxon>Archosauria</taxon>
        <taxon>Dinosauria</taxon>
        <taxon>Saurischia</taxon>
        <taxon>Theropoda</taxon>
        <taxon>Coelurosauria</taxon>
        <taxon>Aves</taxon>
        <taxon>Neognathae</taxon>
        <taxon>Neoaves</taxon>
        <taxon>Telluraves</taxon>
        <taxon>Australaves</taxon>
        <taxon>Passeriformes</taxon>
        <taxon>Sylvioidea</taxon>
        <taxon>Zosteropidae</taxon>
        <taxon>Zosterops</taxon>
    </lineage>
</organism>